<protein>
    <submittedName>
        <fullName evidence="2">Uncharacterized protein</fullName>
    </submittedName>
</protein>
<evidence type="ECO:0000256" key="1">
    <source>
        <dbReference type="SAM" id="SignalP"/>
    </source>
</evidence>
<evidence type="ECO:0000313" key="2">
    <source>
        <dbReference type="EMBL" id="KOO22872.1"/>
    </source>
</evidence>
<dbReference type="Proteomes" id="UP000037460">
    <property type="component" value="Unassembled WGS sequence"/>
</dbReference>
<dbReference type="EMBL" id="JWZX01003243">
    <property type="protein sequence ID" value="KOO22872.1"/>
    <property type="molecule type" value="Genomic_DNA"/>
</dbReference>
<gene>
    <name evidence="2" type="ORF">Ctob_002047</name>
</gene>
<feature type="chain" id="PRO_5005601526" evidence="1">
    <location>
        <begin position="19"/>
        <end position="295"/>
    </location>
</feature>
<name>A0A0M0J940_9EUKA</name>
<dbReference type="PANTHER" id="PTHR36348:SF1">
    <property type="entry name" value="EXPRESSED PROTEIN"/>
    <property type="match status" value="1"/>
</dbReference>
<keyword evidence="3" id="KW-1185">Reference proteome</keyword>
<accession>A0A0M0J940</accession>
<keyword evidence="1" id="KW-0732">Signal</keyword>
<evidence type="ECO:0000313" key="3">
    <source>
        <dbReference type="Proteomes" id="UP000037460"/>
    </source>
</evidence>
<reference evidence="3" key="1">
    <citation type="journal article" date="2015" name="PLoS Genet.">
        <title>Genome Sequence and Transcriptome Analyses of Chrysochromulina tobin: Metabolic Tools for Enhanced Algal Fitness in the Prominent Order Prymnesiales (Haptophyceae).</title>
        <authorList>
            <person name="Hovde B.T."/>
            <person name="Deodato C.R."/>
            <person name="Hunsperger H.M."/>
            <person name="Ryken S.A."/>
            <person name="Yost W."/>
            <person name="Jha R.K."/>
            <person name="Patterson J."/>
            <person name="Monnat R.J. Jr."/>
            <person name="Barlow S.B."/>
            <person name="Starkenburg S.R."/>
            <person name="Cattolico R.A."/>
        </authorList>
    </citation>
    <scope>NUCLEOTIDE SEQUENCE</scope>
    <source>
        <strain evidence="3">CCMP291</strain>
    </source>
</reference>
<dbReference type="OrthoDB" id="2020333at2759"/>
<organism evidence="2 3">
    <name type="scientific">Chrysochromulina tobinii</name>
    <dbReference type="NCBI Taxonomy" id="1460289"/>
    <lineage>
        <taxon>Eukaryota</taxon>
        <taxon>Haptista</taxon>
        <taxon>Haptophyta</taxon>
        <taxon>Prymnesiophyceae</taxon>
        <taxon>Prymnesiales</taxon>
        <taxon>Chrysochromulinaceae</taxon>
        <taxon>Chrysochromulina</taxon>
    </lineage>
</organism>
<sequence length="295" mass="31895">MRLFALVLFTSLLLGAGAWLAPPGPRLRFLSPPRRAVVFASAEYTAKLDLLIRKLRASAPDQLPRILAENLKAIDQRLFLRLAEMSDAESDDYEKLRIRQLATLVASSLETILAKADEQMDADAGVVQQFLRLMASESGEFVLPVPKARLDTLRTSMRGRVAMLDGGFVGTVKAYMQKASDDGLDGVVDVLRVLLQVFASERLRSLTTSQLAAGGAAGATLAALLEASPDQWDDVLKVRVSGEKAECSAQDVLNVLQDKMGEIVLGMPAGSPVQTVLAEYLSELLSRARAIAAEE</sequence>
<dbReference type="PANTHER" id="PTHR36348">
    <property type="entry name" value="EXPRESSED PROTEIN"/>
    <property type="match status" value="1"/>
</dbReference>
<feature type="signal peptide" evidence="1">
    <location>
        <begin position="1"/>
        <end position="18"/>
    </location>
</feature>
<dbReference type="AlphaFoldDB" id="A0A0M0J940"/>
<comment type="caution">
    <text evidence="2">The sequence shown here is derived from an EMBL/GenBank/DDBJ whole genome shotgun (WGS) entry which is preliminary data.</text>
</comment>
<proteinExistence type="predicted"/>